<sequence>MERPENSRKHIFYIALAMSLFLMTISSNNFAQTYQPEWQSLDKRAYKCPL</sequence>
<proteinExistence type="predicted"/>
<dbReference type="AlphaFoldDB" id="A0A1W2A8S8"/>
<evidence type="ECO:0000256" key="1">
    <source>
        <dbReference type="SAM" id="Phobius"/>
    </source>
</evidence>
<feature type="transmembrane region" description="Helical" evidence="1">
    <location>
        <begin position="12"/>
        <end position="31"/>
    </location>
</feature>
<dbReference type="STRING" id="475255.SAMN04488101_101317"/>
<accession>A0A1W2A8S8</accession>
<name>A0A1W2A8S8_9SPHI</name>
<keyword evidence="3" id="KW-1185">Reference proteome</keyword>
<reference evidence="2 3" key="1">
    <citation type="submission" date="2017-04" db="EMBL/GenBank/DDBJ databases">
        <authorList>
            <person name="Afonso C.L."/>
            <person name="Miller P.J."/>
            <person name="Scott M.A."/>
            <person name="Spackman E."/>
            <person name="Goraichik I."/>
            <person name="Dimitrov K.M."/>
            <person name="Suarez D.L."/>
            <person name="Swayne D.E."/>
        </authorList>
    </citation>
    <scope>NUCLEOTIDE SEQUENCE [LARGE SCALE GENOMIC DNA]</scope>
    <source>
        <strain evidence="2 3">DSM 19625</strain>
    </source>
</reference>
<organism evidence="2 3">
    <name type="scientific">Pedobacter nyackensis</name>
    <dbReference type="NCBI Taxonomy" id="475255"/>
    <lineage>
        <taxon>Bacteria</taxon>
        <taxon>Pseudomonadati</taxon>
        <taxon>Bacteroidota</taxon>
        <taxon>Sphingobacteriia</taxon>
        <taxon>Sphingobacteriales</taxon>
        <taxon>Sphingobacteriaceae</taxon>
        <taxon>Pedobacter</taxon>
    </lineage>
</organism>
<keyword evidence="1" id="KW-0812">Transmembrane</keyword>
<evidence type="ECO:0000313" key="3">
    <source>
        <dbReference type="Proteomes" id="UP000192678"/>
    </source>
</evidence>
<evidence type="ECO:0000313" key="2">
    <source>
        <dbReference type="EMBL" id="SMC57067.1"/>
    </source>
</evidence>
<keyword evidence="1" id="KW-0472">Membrane</keyword>
<dbReference type="RefSeq" id="WP_159452574.1">
    <property type="nucleotide sequence ID" value="NZ_FWYB01000001.1"/>
</dbReference>
<keyword evidence="1" id="KW-1133">Transmembrane helix</keyword>
<dbReference type="EMBL" id="FWYB01000001">
    <property type="protein sequence ID" value="SMC57067.1"/>
    <property type="molecule type" value="Genomic_DNA"/>
</dbReference>
<dbReference type="Proteomes" id="UP000192678">
    <property type="component" value="Unassembled WGS sequence"/>
</dbReference>
<gene>
    <name evidence="2" type="ORF">SAMN04488101_101317</name>
</gene>
<protein>
    <submittedName>
        <fullName evidence="2">Alpha-L-fucosidase</fullName>
    </submittedName>
</protein>